<evidence type="ECO:0000256" key="1">
    <source>
        <dbReference type="ARBA" id="ARBA00004141"/>
    </source>
</evidence>
<dbReference type="HOGENOM" id="CLU_135915_2_0_7"/>
<keyword evidence="2 5" id="KW-0812">Transmembrane</keyword>
<dbReference type="Pfam" id="PF04193">
    <property type="entry name" value="PQ-loop"/>
    <property type="match status" value="1"/>
</dbReference>
<gene>
    <name evidence="6" type="ordered locus">BN4_20294</name>
</gene>
<keyword evidence="3 5" id="KW-1133">Transmembrane helix</keyword>
<accession>M1WKX5</accession>
<dbReference type="GO" id="GO:0016020">
    <property type="term" value="C:membrane"/>
    <property type="evidence" value="ECO:0007669"/>
    <property type="project" value="UniProtKB-SubCell"/>
</dbReference>
<dbReference type="NCBIfam" id="NF037968">
    <property type="entry name" value="SemiSWEET_2"/>
    <property type="match status" value="1"/>
</dbReference>
<comment type="subcellular location">
    <subcellularLocation>
        <location evidence="1">Membrane</location>
        <topology evidence="1">Multi-pass membrane protein</topology>
    </subcellularLocation>
</comment>
<dbReference type="KEGG" id="dpi:BN4_20294"/>
<keyword evidence="7" id="KW-1185">Reference proteome</keyword>
<evidence type="ECO:0000256" key="4">
    <source>
        <dbReference type="ARBA" id="ARBA00023136"/>
    </source>
</evidence>
<evidence type="ECO:0000256" key="3">
    <source>
        <dbReference type="ARBA" id="ARBA00022989"/>
    </source>
</evidence>
<feature type="transmembrane region" description="Helical" evidence="5">
    <location>
        <begin position="62"/>
        <end position="80"/>
    </location>
</feature>
<keyword evidence="4 5" id="KW-0472">Membrane</keyword>
<evidence type="ECO:0000256" key="2">
    <source>
        <dbReference type="ARBA" id="ARBA00022692"/>
    </source>
</evidence>
<reference evidence="7" key="2">
    <citation type="journal article" date="2013" name="Stand. Genomic Sci.">
        <title>Complete genome sequence of Desulfocapsa sulfexigens, a marine deltaproteobacterium specialized in disproportionating inorganic sulfur compounds.</title>
        <authorList>
            <person name="Finster K.W."/>
            <person name="Kjeldsen K.U."/>
            <person name="Kube M."/>
            <person name="Reinhardt R."/>
            <person name="Mussmann M."/>
            <person name="Amann R."/>
            <person name="Schreiber L."/>
        </authorList>
    </citation>
    <scope>NUCLEOTIDE SEQUENCE [LARGE SCALE GENOMIC DNA]</scope>
    <source>
        <strain evidence="7">DSM 10523 / SB164P1</strain>
    </source>
</reference>
<evidence type="ECO:0000313" key="7">
    <source>
        <dbReference type="Proteomes" id="UP000011724"/>
    </source>
</evidence>
<evidence type="ECO:0000313" key="6">
    <source>
        <dbReference type="EMBL" id="CCH50356.1"/>
    </source>
</evidence>
<organism evidence="6 7">
    <name type="scientific">Pseudodesulfovibrio piezophilus (strain DSM 21447 / JCM 15486 / C1TLV30)</name>
    <name type="common">Desulfovibrio piezophilus</name>
    <dbReference type="NCBI Taxonomy" id="1322246"/>
    <lineage>
        <taxon>Bacteria</taxon>
        <taxon>Pseudomonadati</taxon>
        <taxon>Thermodesulfobacteriota</taxon>
        <taxon>Desulfovibrionia</taxon>
        <taxon>Desulfovibrionales</taxon>
        <taxon>Desulfovibrionaceae</taxon>
    </lineage>
</organism>
<sequence>MFADFYHERVVSVSGPGYTIGMTRETMELIGIVAGFCTTASFLPQVIRTWKSRSVDDISLKMYMLFCVGVLLWLLYGFLIGSLSVILANSVTLFLAGAVLVMKVRFDRER</sequence>
<dbReference type="BioCyc" id="DPIE1322246:BN4_RS15715-MONOMER"/>
<name>M1WKX5_PSEP2</name>
<dbReference type="AlphaFoldDB" id="M1WKX5"/>
<evidence type="ECO:0000256" key="5">
    <source>
        <dbReference type="SAM" id="Phobius"/>
    </source>
</evidence>
<proteinExistence type="predicted"/>
<reference evidence="6 7" key="1">
    <citation type="journal article" date="2013" name="PLoS ONE">
        <title>The first genomic and proteomic characterization of a deep-sea sulfate reducer: insights into the piezophilic lifestyle of Desulfovibrio piezophilus.</title>
        <authorList>
            <person name="Pradel N."/>
            <person name="Ji B."/>
            <person name="Gimenez G."/>
            <person name="Talla E."/>
            <person name="Lenoble P."/>
            <person name="Garel M."/>
            <person name="Tamburini C."/>
            <person name="Fourquet P."/>
            <person name="Lebrun R."/>
            <person name="Bertin P."/>
            <person name="Denis Y."/>
            <person name="Pophillat M."/>
            <person name="Barbe V."/>
            <person name="Ollivier B."/>
            <person name="Dolla A."/>
        </authorList>
    </citation>
    <scope>NUCLEOTIDE SEQUENCE [LARGE SCALE GENOMIC DNA]</scope>
    <source>
        <strain evidence="7">DSM 10523 / SB164P1</strain>
    </source>
</reference>
<dbReference type="eggNOG" id="COG4095">
    <property type="taxonomic scope" value="Bacteria"/>
</dbReference>
<dbReference type="GO" id="GO:0051119">
    <property type="term" value="F:sugar transmembrane transporter activity"/>
    <property type="evidence" value="ECO:0007669"/>
    <property type="project" value="InterPro"/>
</dbReference>
<dbReference type="InterPro" id="IPR006603">
    <property type="entry name" value="PQ-loop_rpt"/>
</dbReference>
<dbReference type="Proteomes" id="UP000011724">
    <property type="component" value="Chromosome"/>
</dbReference>
<dbReference type="STRING" id="1322246.BN4_20294"/>
<protein>
    <submittedName>
        <fullName evidence="6">MtN3 and saliva related transmembrane protein (Modular protein)</fullName>
    </submittedName>
</protein>
<dbReference type="PATRIC" id="fig|879567.3.peg.3378"/>
<dbReference type="RefSeq" id="WP_015416398.1">
    <property type="nucleotide sequence ID" value="NC_020409.1"/>
</dbReference>
<dbReference type="Gene3D" id="1.20.1280.290">
    <property type="match status" value="1"/>
</dbReference>
<dbReference type="InterPro" id="IPR047662">
    <property type="entry name" value="SemiSWEET"/>
</dbReference>
<dbReference type="EMBL" id="FO203427">
    <property type="protein sequence ID" value="CCH50356.1"/>
    <property type="molecule type" value="Genomic_DNA"/>
</dbReference>
<feature type="transmembrane region" description="Helical" evidence="5">
    <location>
        <begin position="86"/>
        <end position="106"/>
    </location>
</feature>